<dbReference type="Gene3D" id="2.60.40.10">
    <property type="entry name" value="Immunoglobulins"/>
    <property type="match status" value="1"/>
</dbReference>
<accession>A0ABM7YDZ1</accession>
<keyword evidence="1" id="KW-0472">Membrane</keyword>
<organism evidence="2 3">
    <name type="scientific">Methanothermobacter tenebrarum</name>
    <dbReference type="NCBI Taxonomy" id="680118"/>
    <lineage>
        <taxon>Archaea</taxon>
        <taxon>Methanobacteriati</taxon>
        <taxon>Methanobacteriota</taxon>
        <taxon>Methanomada group</taxon>
        <taxon>Methanobacteria</taxon>
        <taxon>Methanobacteriales</taxon>
        <taxon>Methanobacteriaceae</taxon>
        <taxon>Methanothermobacter</taxon>
    </lineage>
</organism>
<dbReference type="InterPro" id="IPR013783">
    <property type="entry name" value="Ig-like_fold"/>
</dbReference>
<proteinExistence type="predicted"/>
<keyword evidence="1" id="KW-1133">Transmembrane helix</keyword>
<gene>
    <name evidence="2" type="ORF">MTTB_10890</name>
</gene>
<keyword evidence="3" id="KW-1185">Reference proteome</keyword>
<keyword evidence="1" id="KW-0812">Transmembrane</keyword>
<evidence type="ECO:0008006" key="4">
    <source>
        <dbReference type="Google" id="ProtNLM"/>
    </source>
</evidence>
<reference evidence="2 3" key="1">
    <citation type="submission" date="2022-04" db="EMBL/GenBank/DDBJ databases">
        <title>Complete genome of Methanothermobacter tenebrarum strain RMAS.</title>
        <authorList>
            <person name="Nakamura K."/>
            <person name="Oshima K."/>
            <person name="Hattori M."/>
            <person name="Kamagata Y."/>
            <person name="Takamizawa K."/>
        </authorList>
    </citation>
    <scope>NUCLEOTIDE SEQUENCE [LARGE SCALE GENOMIC DNA]</scope>
    <source>
        <strain evidence="2 3">RMAS</strain>
    </source>
</reference>
<dbReference type="EMBL" id="AP025698">
    <property type="protein sequence ID" value="BDH79710.1"/>
    <property type="molecule type" value="Genomic_DNA"/>
</dbReference>
<protein>
    <recommendedName>
        <fullName evidence="4">DUF916 domain-containing protein</fullName>
    </recommendedName>
</protein>
<feature type="transmembrane region" description="Helical" evidence="1">
    <location>
        <begin position="259"/>
        <end position="279"/>
    </location>
</feature>
<dbReference type="Proteomes" id="UP000831817">
    <property type="component" value="Chromosome"/>
</dbReference>
<sequence>MRFRVGLILLVFIFVAGLLYPIFATGLWASPAEFRYDLKPGETVTGEVTVKNIGDDEVKVTVEKKRLLMDSIHLVYSDKGIANWITIDGNTTFNLKPGESRKIRFTVKAPSRINYSDAMGALVIRGLPVTQRAAGGMQVTQGVELVIPIRVGLPGPIIESLKLLDHKVPSVLLSFIPGEFVYELRNDGTVQANMTGMIEIKGLTRHSLPIDGVVYPEDNYTLVERWTPGWADIGLYKVDTRIEYGRFQKAKSIETTDTLVVIPVWLIILIIVGAVIWILRRKGVEPPIRVKIEKRK</sequence>
<evidence type="ECO:0000313" key="3">
    <source>
        <dbReference type="Proteomes" id="UP000831817"/>
    </source>
</evidence>
<name>A0ABM7YDZ1_9EURY</name>
<evidence type="ECO:0000256" key="1">
    <source>
        <dbReference type="SAM" id="Phobius"/>
    </source>
</evidence>
<evidence type="ECO:0000313" key="2">
    <source>
        <dbReference type="EMBL" id="BDH79710.1"/>
    </source>
</evidence>